<dbReference type="Pfam" id="PF01547">
    <property type="entry name" value="SBP_bac_1"/>
    <property type="match status" value="1"/>
</dbReference>
<name>A0A6H2GWW7_9BACL</name>
<dbReference type="PROSITE" id="PS51257">
    <property type="entry name" value="PROKAR_LIPOPROTEIN"/>
    <property type="match status" value="1"/>
</dbReference>
<evidence type="ECO:0000256" key="1">
    <source>
        <dbReference type="ARBA" id="ARBA00022475"/>
    </source>
</evidence>
<keyword evidence="2 6" id="KW-0732">Signal</keyword>
<evidence type="ECO:0000256" key="3">
    <source>
        <dbReference type="ARBA" id="ARBA00023136"/>
    </source>
</evidence>
<keyword evidence="5" id="KW-0449">Lipoprotein</keyword>
<dbReference type="AlphaFoldDB" id="A0A6H2GWW7"/>
<gene>
    <name evidence="7" type="ORF">HGI30_10410</name>
</gene>
<protein>
    <submittedName>
        <fullName evidence="7">Extracellular solute-binding protein</fullName>
    </submittedName>
</protein>
<keyword evidence="1" id="KW-1003">Cell membrane</keyword>
<dbReference type="Gene3D" id="3.40.190.10">
    <property type="entry name" value="Periplasmic binding protein-like II"/>
    <property type="match status" value="2"/>
</dbReference>
<feature type="signal peptide" evidence="6">
    <location>
        <begin position="1"/>
        <end position="22"/>
    </location>
</feature>
<dbReference type="PANTHER" id="PTHR43649:SF33">
    <property type="entry name" value="POLYGALACTURONAN_RHAMNOGALACTURONAN-BINDING PROTEIN YTCQ"/>
    <property type="match status" value="1"/>
</dbReference>
<evidence type="ECO:0000313" key="7">
    <source>
        <dbReference type="EMBL" id="QJC51921.1"/>
    </source>
</evidence>
<sequence>MNPNSKRASLLLAAALAASAMAGCSGEDGGTTDGPISYSWLVYDRPEGKVRSDWEIFKEIEAKTGVKPEFQVVSQEGLAEKKQIMIATNTVTDFIQVTNQEGRENGPEKVFLNLADYLDEAPNLKAFYDKYPEAKAVATGADGGIYTVPVLEGDAEGKGFNFIWYARKDLMVKHGLQAPGTLDEFYALLKSLKEKEPDSYPLITSAITGDTGLYTVFGRMFTGIEGYFNIDPESGDYAFAPYRDGYKEMIRFLNKLYAEKLLDPEYAILTPAQWEERLLRGKSSVTYFWKADRETLIDKGKQAGTAAFELGAMPMFAADGVKPYQFSRPVVGAVGRAVSAKVKDKERAVKFLDYLAGEEGSDYLSLGIEGKTYELADGAPVYNKDFGPSPFTTLRKDWGVWYDMITLNNAKSRAAWEQGLSDEAKAINESYASFIVPAPKQLVKTQEELELEKSKLTNLTKHIDQKLTEFITGKTPMTDEAFAQFTDQLQKLGADELLGMYQTAYDRTYGGG</sequence>
<keyword evidence="3" id="KW-0472">Membrane</keyword>
<dbReference type="PANTHER" id="PTHR43649">
    <property type="entry name" value="ARABINOSE-BINDING PROTEIN-RELATED"/>
    <property type="match status" value="1"/>
</dbReference>
<dbReference type="SUPFAM" id="SSF53850">
    <property type="entry name" value="Periplasmic binding protein-like II"/>
    <property type="match status" value="1"/>
</dbReference>
<evidence type="ECO:0000256" key="4">
    <source>
        <dbReference type="ARBA" id="ARBA00023139"/>
    </source>
</evidence>
<evidence type="ECO:0000256" key="5">
    <source>
        <dbReference type="ARBA" id="ARBA00023288"/>
    </source>
</evidence>
<keyword evidence="8" id="KW-1185">Reference proteome</keyword>
<dbReference type="Proteomes" id="UP000502136">
    <property type="component" value="Chromosome"/>
</dbReference>
<dbReference type="KEGG" id="palr:HGI30_10410"/>
<evidence type="ECO:0000256" key="2">
    <source>
        <dbReference type="ARBA" id="ARBA00022729"/>
    </source>
</evidence>
<dbReference type="EMBL" id="CP051428">
    <property type="protein sequence ID" value="QJC51921.1"/>
    <property type="molecule type" value="Genomic_DNA"/>
</dbReference>
<accession>A0A6H2GWW7</accession>
<evidence type="ECO:0000313" key="8">
    <source>
        <dbReference type="Proteomes" id="UP000502136"/>
    </source>
</evidence>
<dbReference type="RefSeq" id="WP_168907499.1">
    <property type="nucleotide sequence ID" value="NZ_CP051428.1"/>
</dbReference>
<feature type="chain" id="PRO_5039050011" evidence="6">
    <location>
        <begin position="23"/>
        <end position="512"/>
    </location>
</feature>
<proteinExistence type="predicted"/>
<evidence type="ECO:0000256" key="6">
    <source>
        <dbReference type="SAM" id="SignalP"/>
    </source>
</evidence>
<organism evidence="7 8">
    <name type="scientific">Paenibacillus albicereus</name>
    <dbReference type="NCBI Taxonomy" id="2726185"/>
    <lineage>
        <taxon>Bacteria</taxon>
        <taxon>Bacillati</taxon>
        <taxon>Bacillota</taxon>
        <taxon>Bacilli</taxon>
        <taxon>Bacillales</taxon>
        <taxon>Paenibacillaceae</taxon>
        <taxon>Paenibacillus</taxon>
    </lineage>
</organism>
<keyword evidence="4" id="KW-0564">Palmitate</keyword>
<reference evidence="7 8" key="1">
    <citation type="submission" date="2020-04" db="EMBL/GenBank/DDBJ databases">
        <title>Novel Paenibacillus strain UniB2 isolated from commercial digestive syrup.</title>
        <authorList>
            <person name="Thorat V."/>
            <person name="Kirdat K."/>
            <person name="Tiwarekar B."/>
            <person name="Yadav A."/>
        </authorList>
    </citation>
    <scope>NUCLEOTIDE SEQUENCE [LARGE SCALE GENOMIC DNA]</scope>
    <source>
        <strain evidence="7 8">UniB2</strain>
    </source>
</reference>
<dbReference type="InterPro" id="IPR006059">
    <property type="entry name" value="SBP"/>
</dbReference>
<dbReference type="InterPro" id="IPR050490">
    <property type="entry name" value="Bact_solute-bd_prot1"/>
</dbReference>